<accession>A0A4D6LLX6</accession>
<evidence type="ECO:0000313" key="2">
    <source>
        <dbReference type="EMBL" id="QCD89792.1"/>
    </source>
</evidence>
<dbReference type="Proteomes" id="UP000501690">
    <property type="component" value="Linkage Group LG4"/>
</dbReference>
<reference evidence="2 3" key="1">
    <citation type="submission" date="2019-04" db="EMBL/GenBank/DDBJ databases">
        <title>An improved genome assembly and genetic linkage map for asparagus bean, Vigna unguiculata ssp. sesquipedialis.</title>
        <authorList>
            <person name="Xia Q."/>
            <person name="Zhang R."/>
            <person name="Dong Y."/>
        </authorList>
    </citation>
    <scope>NUCLEOTIDE SEQUENCE [LARGE SCALE GENOMIC DNA]</scope>
    <source>
        <tissue evidence="2">Leaf</tissue>
    </source>
</reference>
<name>A0A4D6LLX6_VIGUN</name>
<feature type="region of interest" description="Disordered" evidence="1">
    <location>
        <begin position="1"/>
        <end position="20"/>
    </location>
</feature>
<gene>
    <name evidence="2" type="ORF">DEO72_LG4g741</name>
</gene>
<keyword evidence="3" id="KW-1185">Reference proteome</keyword>
<dbReference type="EMBL" id="CP039348">
    <property type="protein sequence ID" value="QCD89792.1"/>
    <property type="molecule type" value="Genomic_DNA"/>
</dbReference>
<protein>
    <submittedName>
        <fullName evidence="2">Uncharacterized protein</fullName>
    </submittedName>
</protein>
<proteinExistence type="predicted"/>
<dbReference type="AlphaFoldDB" id="A0A4D6LLX6"/>
<evidence type="ECO:0000313" key="3">
    <source>
        <dbReference type="Proteomes" id="UP000501690"/>
    </source>
</evidence>
<organism evidence="2 3">
    <name type="scientific">Vigna unguiculata</name>
    <name type="common">Cowpea</name>
    <dbReference type="NCBI Taxonomy" id="3917"/>
    <lineage>
        <taxon>Eukaryota</taxon>
        <taxon>Viridiplantae</taxon>
        <taxon>Streptophyta</taxon>
        <taxon>Embryophyta</taxon>
        <taxon>Tracheophyta</taxon>
        <taxon>Spermatophyta</taxon>
        <taxon>Magnoliopsida</taxon>
        <taxon>eudicotyledons</taxon>
        <taxon>Gunneridae</taxon>
        <taxon>Pentapetalae</taxon>
        <taxon>rosids</taxon>
        <taxon>fabids</taxon>
        <taxon>Fabales</taxon>
        <taxon>Fabaceae</taxon>
        <taxon>Papilionoideae</taxon>
        <taxon>50 kb inversion clade</taxon>
        <taxon>NPAAA clade</taxon>
        <taxon>indigoferoid/millettioid clade</taxon>
        <taxon>Phaseoleae</taxon>
        <taxon>Vigna</taxon>
    </lineage>
</organism>
<sequence length="207" mass="23330">MSNTNGSVSLSSSNSGSGRSRWSRLLNSWLKCTPVLGRDANVGRLHYRGTLSIKCCAYPTASEQLGIFASFPRSWSVVVSATFSTCIFVFLRHKATTTNNMVIFGEQAEYEQAGCIYPIVQTFQRSIFKVVVKEGGMPYFFNADRSTKFPFSWTGNPWRYKDMKPDELSMADKEVVEVLMKFTNRTYGATWEEKFDPVLDAKEGEDG</sequence>
<evidence type="ECO:0000256" key="1">
    <source>
        <dbReference type="SAM" id="MobiDB-lite"/>
    </source>
</evidence>